<protein>
    <submittedName>
        <fullName evidence="1">Uncharacterized protein</fullName>
    </submittedName>
</protein>
<reference evidence="2" key="1">
    <citation type="journal article" date="2022" name="Mol. Ecol. Resour.">
        <title>The genomes of chicory, endive, great burdock and yacon provide insights into Asteraceae palaeo-polyploidization history and plant inulin production.</title>
        <authorList>
            <person name="Fan W."/>
            <person name="Wang S."/>
            <person name="Wang H."/>
            <person name="Wang A."/>
            <person name="Jiang F."/>
            <person name="Liu H."/>
            <person name="Zhao H."/>
            <person name="Xu D."/>
            <person name="Zhang Y."/>
        </authorList>
    </citation>
    <scope>NUCLEOTIDE SEQUENCE [LARGE SCALE GENOMIC DNA]</scope>
    <source>
        <strain evidence="2">cv. Yunnan</strain>
    </source>
</reference>
<name>A0ACB9D6D2_9ASTR</name>
<dbReference type="Proteomes" id="UP001056120">
    <property type="component" value="Linkage Group LG20"/>
</dbReference>
<comment type="caution">
    <text evidence="1">The sequence shown here is derived from an EMBL/GenBank/DDBJ whole genome shotgun (WGS) entry which is preliminary data.</text>
</comment>
<dbReference type="EMBL" id="CM042037">
    <property type="protein sequence ID" value="KAI3742026.1"/>
    <property type="molecule type" value="Genomic_DNA"/>
</dbReference>
<keyword evidence="2" id="KW-1185">Reference proteome</keyword>
<organism evidence="1 2">
    <name type="scientific">Smallanthus sonchifolius</name>
    <dbReference type="NCBI Taxonomy" id="185202"/>
    <lineage>
        <taxon>Eukaryota</taxon>
        <taxon>Viridiplantae</taxon>
        <taxon>Streptophyta</taxon>
        <taxon>Embryophyta</taxon>
        <taxon>Tracheophyta</taxon>
        <taxon>Spermatophyta</taxon>
        <taxon>Magnoliopsida</taxon>
        <taxon>eudicotyledons</taxon>
        <taxon>Gunneridae</taxon>
        <taxon>Pentapetalae</taxon>
        <taxon>asterids</taxon>
        <taxon>campanulids</taxon>
        <taxon>Asterales</taxon>
        <taxon>Asteraceae</taxon>
        <taxon>Asteroideae</taxon>
        <taxon>Heliantheae alliance</taxon>
        <taxon>Millerieae</taxon>
        <taxon>Smallanthus</taxon>
    </lineage>
</organism>
<proteinExistence type="predicted"/>
<gene>
    <name evidence="1" type="ORF">L1987_59705</name>
</gene>
<evidence type="ECO:0000313" key="1">
    <source>
        <dbReference type="EMBL" id="KAI3742026.1"/>
    </source>
</evidence>
<sequence length="99" mass="10354">MLSRCSGAHMIEFLNLEALIGRLRASYEENGGQPESNPFGPRAMRIYLREKKRKRAGGSASGSISNTSVDGGGGGGGEDDGTSGNISSNEVRGGGEHVW</sequence>
<evidence type="ECO:0000313" key="2">
    <source>
        <dbReference type="Proteomes" id="UP001056120"/>
    </source>
</evidence>
<accession>A0ACB9D6D2</accession>
<reference evidence="1 2" key="2">
    <citation type="journal article" date="2022" name="Mol. Ecol. Resour.">
        <title>The genomes of chicory, endive, great burdock and yacon provide insights into Asteraceae paleo-polyploidization history and plant inulin production.</title>
        <authorList>
            <person name="Fan W."/>
            <person name="Wang S."/>
            <person name="Wang H."/>
            <person name="Wang A."/>
            <person name="Jiang F."/>
            <person name="Liu H."/>
            <person name="Zhao H."/>
            <person name="Xu D."/>
            <person name="Zhang Y."/>
        </authorList>
    </citation>
    <scope>NUCLEOTIDE SEQUENCE [LARGE SCALE GENOMIC DNA]</scope>
    <source>
        <strain evidence="2">cv. Yunnan</strain>
        <tissue evidence="1">Leaves</tissue>
    </source>
</reference>